<dbReference type="InterPro" id="IPR027351">
    <property type="entry name" value="(+)RNA_virus_helicase_core_dom"/>
</dbReference>
<evidence type="ECO:0000313" key="12">
    <source>
        <dbReference type="Proteomes" id="UP000201314"/>
    </source>
</evidence>
<dbReference type="OrthoDB" id="1460at10239"/>
<dbReference type="InterPro" id="IPR027417">
    <property type="entry name" value="P-loop_NTPase"/>
</dbReference>
<protein>
    <recommendedName>
        <fullName evidence="3">Replication protein 1a</fullName>
    </recommendedName>
</protein>
<accession>S4UXM8</accession>
<dbReference type="GO" id="GO:0016556">
    <property type="term" value="P:mRNA modification"/>
    <property type="evidence" value="ECO:0007669"/>
    <property type="project" value="InterPro"/>
</dbReference>
<keyword evidence="6" id="KW-0378">Hydrolase</keyword>
<dbReference type="Pfam" id="PF01443">
    <property type="entry name" value="Viral_helicase1"/>
    <property type="match status" value="1"/>
</dbReference>
<dbReference type="GO" id="GO:0006396">
    <property type="term" value="P:RNA processing"/>
    <property type="evidence" value="ECO:0007669"/>
    <property type="project" value="InterPro"/>
</dbReference>
<evidence type="ECO:0000313" key="11">
    <source>
        <dbReference type="EMBL" id="AGN29717.1"/>
    </source>
</evidence>
<evidence type="ECO:0000256" key="8">
    <source>
        <dbReference type="ARBA" id="ARBA00023184"/>
    </source>
</evidence>
<keyword evidence="7" id="KW-0067">ATP-binding</keyword>
<comment type="similarity">
    <text evidence="2">Belongs to the bromoviridae replication protein 1a family.</text>
</comment>
<keyword evidence="12" id="KW-1185">Reference proteome</keyword>
<evidence type="ECO:0000256" key="6">
    <source>
        <dbReference type="ARBA" id="ARBA00022801"/>
    </source>
</evidence>
<reference evidence="11 12" key="1">
    <citation type="journal article" date="2013" name="Arch. Virol.">
        <title>Genetic diversity of subgroup 1 ilarviruses from eastern Australia.</title>
        <authorList>
            <person name="Sharman M."/>
            <person name="Thomas J.E."/>
        </authorList>
    </citation>
    <scope>NUCLEOTIDE SEQUENCE [LARGE SCALE GENOMIC DNA]</scope>
    <source>
        <strain evidence="11">1998</strain>
    </source>
</reference>
<evidence type="ECO:0000256" key="1">
    <source>
        <dbReference type="ARBA" id="ARBA00004291"/>
    </source>
</evidence>
<keyword evidence="4" id="KW-0808">Transferase</keyword>
<name>S4UXM8_9BROM</name>
<dbReference type="Pfam" id="PF01660">
    <property type="entry name" value="Vmethyltransf"/>
    <property type="match status" value="1"/>
</dbReference>
<dbReference type="Gene3D" id="3.40.50.300">
    <property type="entry name" value="P-loop containing nucleotide triphosphate hydrolases"/>
    <property type="match status" value="2"/>
</dbReference>
<dbReference type="Proteomes" id="UP000201314">
    <property type="component" value="Genome"/>
</dbReference>
<evidence type="ECO:0000256" key="7">
    <source>
        <dbReference type="ARBA" id="ARBA00022840"/>
    </source>
</evidence>
<dbReference type="GO" id="GO:0016787">
    <property type="term" value="F:hydrolase activity"/>
    <property type="evidence" value="ECO:0007669"/>
    <property type="project" value="UniProtKB-KW"/>
</dbReference>
<dbReference type="GO" id="GO:0005524">
    <property type="term" value="F:ATP binding"/>
    <property type="evidence" value="ECO:0007669"/>
    <property type="project" value="UniProtKB-KW"/>
</dbReference>
<evidence type="ECO:0000256" key="2">
    <source>
        <dbReference type="ARBA" id="ARBA00010328"/>
    </source>
</evidence>
<organism evidence="11 12">
    <name type="scientific">Ageratum latent virus 1998</name>
    <dbReference type="NCBI Taxonomy" id="2755028"/>
    <lineage>
        <taxon>Viruses</taxon>
        <taxon>Riboviria</taxon>
        <taxon>Orthornavirae</taxon>
        <taxon>Kitrinoviricota</taxon>
        <taxon>Alsuviricetes</taxon>
        <taxon>Martellivirales</taxon>
        <taxon>Bromoviridae</taxon>
        <taxon>Ilarvirus</taxon>
        <taxon>Ilarvirus AGLV</taxon>
    </lineage>
</organism>
<dbReference type="GO" id="GO:0008174">
    <property type="term" value="F:mRNA methyltransferase activity"/>
    <property type="evidence" value="ECO:0007669"/>
    <property type="project" value="UniProtKB-UniRule"/>
</dbReference>
<keyword evidence="8" id="KW-1038">Host endoplasmic reticulum</keyword>
<dbReference type="KEGG" id="vg:16691411"/>
<dbReference type="GO" id="GO:0044167">
    <property type="term" value="C:host cell endoplasmic reticulum membrane"/>
    <property type="evidence" value="ECO:0007669"/>
    <property type="project" value="UniProtKB-SubCell"/>
</dbReference>
<evidence type="ECO:0000259" key="10">
    <source>
        <dbReference type="PROSITE" id="PS51743"/>
    </source>
</evidence>
<dbReference type="InterPro" id="IPR002588">
    <property type="entry name" value="Alphavirus-like_MT_dom"/>
</dbReference>
<feature type="domain" description="Alphavirus-like MT" evidence="10">
    <location>
        <begin position="90"/>
        <end position="283"/>
    </location>
</feature>
<dbReference type="PROSITE" id="PS51657">
    <property type="entry name" value="PSRV_HELICASE"/>
    <property type="match status" value="1"/>
</dbReference>
<dbReference type="SUPFAM" id="SSF52540">
    <property type="entry name" value="P-loop containing nucleoside triphosphate hydrolases"/>
    <property type="match status" value="1"/>
</dbReference>
<evidence type="ECO:0000256" key="5">
    <source>
        <dbReference type="ARBA" id="ARBA00022741"/>
    </source>
</evidence>
<evidence type="ECO:0000256" key="3">
    <source>
        <dbReference type="ARBA" id="ARBA00020856"/>
    </source>
</evidence>
<dbReference type="PROSITE" id="PS51743">
    <property type="entry name" value="ALPHAVIRUS_MT"/>
    <property type="match status" value="1"/>
</dbReference>
<keyword evidence="5" id="KW-0547">Nucleotide-binding</keyword>
<dbReference type="EMBL" id="JX463340">
    <property type="protein sequence ID" value="AGN29717.1"/>
    <property type="molecule type" value="Genomic_RNA"/>
</dbReference>
<proteinExistence type="inferred from homology"/>
<dbReference type="GeneID" id="16691411"/>
<comment type="subcellular location">
    <subcellularLocation>
        <location evidence="1">Host endoplasmic reticulum membrane</location>
        <topology evidence="1">Peripheral membrane protein</topology>
    </subcellularLocation>
</comment>
<evidence type="ECO:0000259" key="9">
    <source>
        <dbReference type="PROSITE" id="PS51657"/>
    </source>
</evidence>
<dbReference type="RefSeq" id="YP_008470969.1">
    <property type="nucleotide sequence ID" value="NC_022127.1"/>
</dbReference>
<sequence>MENDQFTPSSSSRSGFPAIDVNNLIKSYIEHVKADEVTNVGRFLGEVALKEIKSQVDTTNGDFQKLNVGFRLTPDEKNALKTSFPGLEIVFKDSCQSSHSFAAAHRVCETLDIYKRFNTKTEKIIDLGGNYVTHAKHGRANVHSCCPILDVRDGARHTDRYISLAAAVEKHHKELPVDFCCHKFEDCDVKAPYAMAIHSISDIPIATVAKHCVRRGVRKLIASVMMDPAMMLYERGHIPLLNVDWEKEDVIDGGTSKTLIHFHFVDAPGLSYSHDFSILSQYMVTNQVIVGDGYSYRVERTADLNGVFIVEMTISMTDGSTMNHMKQLTDISCAWLAKLRKKVFVKLAVPVSTEWFTEDFEIRWALMDESLVRYVTEAAFRQYSETKDPKTVVQYIATMLSSSSNHVVINGITMRSGSPIAIDEYVPLAVTFYTMAAWRYKMIAPGINAVTTKVRKNIDQYMDSSDETFSDLLVEAQKLLLPDDDLGLKNCEKIPDLIKSAGLRTIKGKSLKKSGDDKAILRSHSVFKEVLYDIKHFFGLTVTGSDFNFVDGTPANLKSTVVWKIFEKNVEFPSCLDISECSYDLMNKHIAQKSVDEENERRSRDFKDARDKALITIAKVLEKSDVPDGLLPILDLCDVKQELIAAQNSLSLTPEAINTTASRGDSSITVNPYAESIKEAIQYFNELEMVNTRNLRALGEYIGWRAASIQTYRALKGRNESVKVFIPFENKWYPDDKGLTTFERAMSEDGYVTLNWDNDGRSLTDACRKSISRYNALVVDDSCIFNAGQRMIPAMESALKMKPDFKVTIVDGVAGCGKTTHLKRISRFDASPDLVLTSNRSSADELKDTLNCCDAMKYRIRTVDSYLMLKSWFSADRMLFDECFLTHAGCVYAAATLAQVKDVIALGDTEQVPFISRLPEFRMQHHKLVGKIETQTTTYRCPRDATYCLKKIFYKTKSVKTASYVDRSLELCPINCAVQIPCESDTLYITHTRADKDSLLKIPGFKKENIKTTHEAQGETWDKVVLFRLSKTTNLLHSGKGPDLGPCHNLVALSRHRKSFRYYTVAPNDLDDQIVRSVTIAKTLSDGDLDAVRFSSN</sequence>
<dbReference type="GO" id="GO:0003723">
    <property type="term" value="F:RNA binding"/>
    <property type="evidence" value="ECO:0007669"/>
    <property type="project" value="InterPro"/>
</dbReference>
<feature type="domain" description="(+)RNA virus helicase C-terminal" evidence="9">
    <location>
        <begin position="783"/>
        <end position="1095"/>
    </location>
</feature>
<evidence type="ECO:0000256" key="4">
    <source>
        <dbReference type="ARBA" id="ARBA00022679"/>
    </source>
</evidence>